<evidence type="ECO:0000259" key="3">
    <source>
        <dbReference type="PROSITE" id="PS50048"/>
    </source>
</evidence>
<dbReference type="AlphaFoldDB" id="A0A165JMY8"/>
<dbReference type="InParanoid" id="A0A165JMY8"/>
<protein>
    <recommendedName>
        <fullName evidence="3">Zn(2)-C6 fungal-type domain-containing protein</fullName>
    </recommendedName>
</protein>
<dbReference type="GO" id="GO:0001228">
    <property type="term" value="F:DNA-binding transcription activator activity, RNA polymerase II-specific"/>
    <property type="evidence" value="ECO:0007669"/>
    <property type="project" value="TreeGrafter"/>
</dbReference>
<reference evidence="4 5" key="1">
    <citation type="journal article" date="2016" name="Fungal Biol.">
        <title>The genome of Xylona heveae provides a window into fungal endophytism.</title>
        <authorList>
            <person name="Gazis R."/>
            <person name="Kuo A."/>
            <person name="Riley R."/>
            <person name="LaButti K."/>
            <person name="Lipzen A."/>
            <person name="Lin J."/>
            <person name="Amirebrahimi M."/>
            <person name="Hesse C.N."/>
            <person name="Spatafora J.W."/>
            <person name="Henrissat B."/>
            <person name="Hainaut M."/>
            <person name="Grigoriev I.V."/>
            <person name="Hibbett D.S."/>
        </authorList>
    </citation>
    <scope>NUCLEOTIDE SEQUENCE [LARGE SCALE GENOMIC DNA]</scope>
    <source>
        <strain evidence="4 5">TC161</strain>
    </source>
</reference>
<evidence type="ECO:0000256" key="2">
    <source>
        <dbReference type="SAM" id="MobiDB-lite"/>
    </source>
</evidence>
<dbReference type="Pfam" id="PF11951">
    <property type="entry name" value="Fungal_trans_2"/>
    <property type="match status" value="1"/>
</dbReference>
<dbReference type="InterPro" id="IPR053157">
    <property type="entry name" value="Sterol_Uptake_Regulator"/>
</dbReference>
<dbReference type="InterPro" id="IPR001138">
    <property type="entry name" value="Zn2Cys6_DnaBD"/>
</dbReference>
<feature type="compositionally biased region" description="Polar residues" evidence="2">
    <location>
        <begin position="56"/>
        <end position="69"/>
    </location>
</feature>
<gene>
    <name evidence="4" type="ORF">L228DRAFT_257875</name>
</gene>
<dbReference type="PROSITE" id="PS50048">
    <property type="entry name" value="ZN2_CY6_FUNGAL_2"/>
    <property type="match status" value="1"/>
</dbReference>
<dbReference type="PANTHER" id="PTHR47784">
    <property type="entry name" value="STEROL UPTAKE CONTROL PROTEIN 2"/>
    <property type="match status" value="1"/>
</dbReference>
<dbReference type="PROSITE" id="PS00463">
    <property type="entry name" value="ZN2_CY6_FUNGAL_1"/>
    <property type="match status" value="1"/>
</dbReference>
<dbReference type="OrthoDB" id="5350673at2759"/>
<keyword evidence="1" id="KW-0539">Nucleus</keyword>
<dbReference type="InterPro" id="IPR021858">
    <property type="entry name" value="Fun_TF"/>
</dbReference>
<feature type="domain" description="Zn(2)-C6 fungal-type" evidence="3">
    <location>
        <begin position="13"/>
        <end position="43"/>
    </location>
</feature>
<dbReference type="CDD" id="cd00067">
    <property type="entry name" value="GAL4"/>
    <property type="match status" value="1"/>
</dbReference>
<dbReference type="STRING" id="1328760.A0A165JMY8"/>
<dbReference type="InterPro" id="IPR036864">
    <property type="entry name" value="Zn2-C6_fun-type_DNA-bd_sf"/>
</dbReference>
<dbReference type="RefSeq" id="XP_018191991.1">
    <property type="nucleotide sequence ID" value="XM_018334022.1"/>
</dbReference>
<evidence type="ECO:0000313" key="4">
    <source>
        <dbReference type="EMBL" id="KZF26436.1"/>
    </source>
</evidence>
<feature type="compositionally biased region" description="Low complexity" evidence="2">
    <location>
        <begin position="78"/>
        <end position="89"/>
    </location>
</feature>
<proteinExistence type="predicted"/>
<dbReference type="GeneID" id="28899159"/>
<keyword evidence="5" id="KW-1185">Reference proteome</keyword>
<accession>A0A165JMY8</accession>
<dbReference type="SUPFAM" id="SSF57701">
    <property type="entry name" value="Zn2/Cys6 DNA-binding domain"/>
    <property type="match status" value="1"/>
</dbReference>
<feature type="region of interest" description="Disordered" evidence="2">
    <location>
        <begin position="51"/>
        <end position="93"/>
    </location>
</feature>
<dbReference type="SMART" id="SM00066">
    <property type="entry name" value="GAL4"/>
    <property type="match status" value="1"/>
</dbReference>
<dbReference type="GO" id="GO:0008270">
    <property type="term" value="F:zinc ion binding"/>
    <property type="evidence" value="ECO:0007669"/>
    <property type="project" value="InterPro"/>
</dbReference>
<evidence type="ECO:0000256" key="1">
    <source>
        <dbReference type="ARBA" id="ARBA00023242"/>
    </source>
</evidence>
<dbReference type="PANTHER" id="PTHR47784:SF5">
    <property type="entry name" value="STEROL UPTAKE CONTROL PROTEIN 2"/>
    <property type="match status" value="1"/>
</dbReference>
<dbReference type="Pfam" id="PF00172">
    <property type="entry name" value="Zn_clus"/>
    <property type="match status" value="1"/>
</dbReference>
<dbReference type="EMBL" id="KV407454">
    <property type="protein sequence ID" value="KZF26436.1"/>
    <property type="molecule type" value="Genomic_DNA"/>
</dbReference>
<organism evidence="4 5">
    <name type="scientific">Xylona heveae (strain CBS 132557 / TC161)</name>
    <dbReference type="NCBI Taxonomy" id="1328760"/>
    <lineage>
        <taxon>Eukaryota</taxon>
        <taxon>Fungi</taxon>
        <taxon>Dikarya</taxon>
        <taxon>Ascomycota</taxon>
        <taxon>Pezizomycotina</taxon>
        <taxon>Xylonomycetes</taxon>
        <taxon>Xylonales</taxon>
        <taxon>Xylonaceae</taxon>
        <taxon>Xylona</taxon>
    </lineage>
</organism>
<name>A0A165JMY8_XYLHT</name>
<dbReference type="Proteomes" id="UP000076632">
    <property type="component" value="Unassembled WGS sequence"/>
</dbReference>
<evidence type="ECO:0000313" key="5">
    <source>
        <dbReference type="Proteomes" id="UP000076632"/>
    </source>
</evidence>
<sequence>MGSRRFHSKSRHGCSQCKRRRVKCDEQLPCCRSCSKRGIECSLMNAFADTPRRSSPVRTQQDNGSSKGSPSEGVSRETSPTTPSPSNTPIVFLTTPAPALSPFPDRPLRELELMHHYMAFTWKCLPGRDISGKVMGEVVPREALKHDFLMHSMLSISAIHLAHLRSSNKHTYLATAVQQADLALRLTRAAIQNITPANHAIIFMGTCFVNAFAFSFPQTRHLDHFCDLLLLFRGCIAVLMLGRQRVRSSSLGELLSDPTGGARRDLPRHASQALETLQLYGDALAVAESTKRVYRRAIDELRESFLNHYSFPDHHYNIFGWPHCLPEELIVLLKARVPFALAILAHYCVILHNVDHLWWAQRWGQDVFISISSVLSPEWQFLIDWPRRMIFAKEL</sequence>
<dbReference type="OMA" id="RHSECEY"/>
<dbReference type="Gene3D" id="4.10.240.10">
    <property type="entry name" value="Zn(2)-C6 fungal-type DNA-binding domain"/>
    <property type="match status" value="1"/>
</dbReference>